<accession>A0A6I4HW82</accession>
<dbReference type="InterPro" id="IPR047650">
    <property type="entry name" value="Transpos_IS110"/>
</dbReference>
<dbReference type="GO" id="GO:0004803">
    <property type="term" value="F:transposase activity"/>
    <property type="evidence" value="ECO:0007669"/>
    <property type="project" value="InterPro"/>
</dbReference>
<dbReference type="InterPro" id="IPR003346">
    <property type="entry name" value="Transposase_20"/>
</dbReference>
<dbReference type="AlphaFoldDB" id="A0A6I4HW82"/>
<evidence type="ECO:0000313" key="4">
    <source>
        <dbReference type="Proteomes" id="UP000429232"/>
    </source>
</evidence>
<dbReference type="KEGG" id="mgik:GO620_007060"/>
<dbReference type="Pfam" id="PF01548">
    <property type="entry name" value="DEDD_Tnp_IS110"/>
    <property type="match status" value="1"/>
</dbReference>
<dbReference type="Proteomes" id="UP000429232">
    <property type="component" value="Chromosome"/>
</dbReference>
<organism evidence="3 4">
    <name type="scientific">Mucilaginibacter ginkgonis</name>
    <dbReference type="NCBI Taxonomy" id="2682091"/>
    <lineage>
        <taxon>Bacteria</taxon>
        <taxon>Pseudomonadati</taxon>
        <taxon>Bacteroidota</taxon>
        <taxon>Sphingobacteriia</taxon>
        <taxon>Sphingobacteriales</taxon>
        <taxon>Sphingobacteriaceae</taxon>
        <taxon>Mucilaginibacter</taxon>
    </lineage>
</organism>
<dbReference type="GO" id="GO:0006313">
    <property type="term" value="P:DNA transposition"/>
    <property type="evidence" value="ECO:0007669"/>
    <property type="project" value="InterPro"/>
</dbReference>
<dbReference type="EMBL" id="CP066775">
    <property type="protein sequence ID" value="QQL51200.1"/>
    <property type="molecule type" value="Genomic_DNA"/>
</dbReference>
<dbReference type="PANTHER" id="PTHR33055">
    <property type="entry name" value="TRANSPOSASE FOR INSERTION SEQUENCE ELEMENT IS1111A"/>
    <property type="match status" value="1"/>
</dbReference>
<gene>
    <name evidence="3" type="ORF">GO620_007060</name>
</gene>
<dbReference type="InterPro" id="IPR002525">
    <property type="entry name" value="Transp_IS110-like_N"/>
</dbReference>
<reference evidence="3 4" key="1">
    <citation type="submission" date="2020-12" db="EMBL/GenBank/DDBJ databases">
        <title>HMF7856_wgs.fasta genome submission.</title>
        <authorList>
            <person name="Kang H."/>
            <person name="Kim H."/>
            <person name="Joh K."/>
        </authorList>
    </citation>
    <scope>NUCLEOTIDE SEQUENCE [LARGE SCALE GENOMIC DNA]</scope>
    <source>
        <strain evidence="3 4">HMF7856</strain>
    </source>
</reference>
<feature type="domain" description="Transposase IS110-like N-terminal" evidence="1">
    <location>
        <begin position="8"/>
        <end position="83"/>
    </location>
</feature>
<dbReference type="RefSeq" id="WP_157523774.1">
    <property type="nucleotide sequence ID" value="NZ_CP066775.1"/>
</dbReference>
<evidence type="ECO:0000313" key="3">
    <source>
        <dbReference type="EMBL" id="QQL51200.1"/>
    </source>
</evidence>
<evidence type="ECO:0000259" key="1">
    <source>
        <dbReference type="Pfam" id="PF01548"/>
    </source>
</evidence>
<dbReference type="PANTHER" id="PTHR33055:SF3">
    <property type="entry name" value="PUTATIVE TRANSPOSASE FOR IS117-RELATED"/>
    <property type="match status" value="1"/>
</dbReference>
<sequence length="269" mass="30339">MYSIGLAIHLQEANVPFAMISPLEIKKSLGMHRGKSDFIDAKRIANYAWLHRDDIKPSVLPAKSILKLKTLLTLRDRLVRDRGGFEATCKEQRLLLGIADNAEVFEVYKSMIAHLTTQIKNLDAQILSVVDNDVALKKTYDLLTSMKGIGPVIAANMITSTHNFTRFTNWRKFACYIGTAPFEHTSGTSVRGKTQVSHLANKQLKKLLHLAAISAIIHNKELRAYYKRRVGEGKSKMSTINVLRNKILARMFALINRQSSYVELAKYPV</sequence>
<feature type="domain" description="Transposase IS116/IS110/IS902 C-terminal" evidence="2">
    <location>
        <begin position="141"/>
        <end position="227"/>
    </location>
</feature>
<dbReference type="Pfam" id="PF02371">
    <property type="entry name" value="Transposase_20"/>
    <property type="match status" value="1"/>
</dbReference>
<proteinExistence type="predicted"/>
<protein>
    <submittedName>
        <fullName evidence="3">Transposase</fullName>
    </submittedName>
</protein>
<evidence type="ECO:0000259" key="2">
    <source>
        <dbReference type="Pfam" id="PF02371"/>
    </source>
</evidence>
<keyword evidence="4" id="KW-1185">Reference proteome</keyword>
<name>A0A6I4HW82_9SPHI</name>
<dbReference type="GO" id="GO:0003677">
    <property type="term" value="F:DNA binding"/>
    <property type="evidence" value="ECO:0007669"/>
    <property type="project" value="InterPro"/>
</dbReference>